<accession>A0ACC0IBI5</accession>
<keyword evidence="2" id="KW-1185">Reference proteome</keyword>
<proteinExistence type="predicted"/>
<evidence type="ECO:0000313" key="2">
    <source>
        <dbReference type="Proteomes" id="UP001060215"/>
    </source>
</evidence>
<sequence>MIIQPNLNQYVVAIVDKCNHINHLKQLQAFLISIGHGQTQFFAFKLVRFCTLVLSNLNYARFIFDNLNSPNIYLCTAMITAYASHSDHKSSFLLYRDMVRRRRPQPNHFIYPHVLKSCPEVMESRGTELVHTQILKCGFEKYPVVQTALLDSYSRFCSDLGTARQLFDEMSERNVVSWTAMVSGYARLGKMGNAVLLFEEMPERDVPSWNAVIAGCTQNGLFSEAISLFRRMVSLSEEEPCPGNRPNQVTVVCSLSACGHTGMLQIGRCIHGYIYRNGLGSDSYISNALVDMYGKCGNLKEARQVFDKTKKRSLTSWNSMINCFALHGEIGGAISVFEEMMLCKGDVKPDGVTFVGLLNACTHGGLVKEGRFYFDLMTRVYDIEPQIEHYGCLIDLLGRAGRFEEVMEVVRGMRMPPDEVVWGSLLNGCKIHGRIDLAEFAVKKLVEIDPNNGGYGAMLANIYVESGKWDEVRKVRKILKEQNAHKTPGCSWIEVDNQVHQFYSVDKTHPKTEEIYTILDCLVGFS</sequence>
<protein>
    <submittedName>
        <fullName evidence="1">Pentatricopeptide repeat-containing protein</fullName>
    </submittedName>
</protein>
<organism evidence="1 2">
    <name type="scientific">Camellia lanceoleosa</name>
    <dbReference type="NCBI Taxonomy" id="1840588"/>
    <lineage>
        <taxon>Eukaryota</taxon>
        <taxon>Viridiplantae</taxon>
        <taxon>Streptophyta</taxon>
        <taxon>Embryophyta</taxon>
        <taxon>Tracheophyta</taxon>
        <taxon>Spermatophyta</taxon>
        <taxon>Magnoliopsida</taxon>
        <taxon>eudicotyledons</taxon>
        <taxon>Gunneridae</taxon>
        <taxon>Pentapetalae</taxon>
        <taxon>asterids</taxon>
        <taxon>Ericales</taxon>
        <taxon>Theaceae</taxon>
        <taxon>Camellia</taxon>
    </lineage>
</organism>
<reference evidence="1 2" key="1">
    <citation type="journal article" date="2022" name="Plant J.">
        <title>Chromosome-level genome of Camellia lanceoleosa provides a valuable resource for understanding genome evolution and self-incompatibility.</title>
        <authorList>
            <person name="Gong W."/>
            <person name="Xiao S."/>
            <person name="Wang L."/>
            <person name="Liao Z."/>
            <person name="Chang Y."/>
            <person name="Mo W."/>
            <person name="Hu G."/>
            <person name="Li W."/>
            <person name="Zhao G."/>
            <person name="Zhu H."/>
            <person name="Hu X."/>
            <person name="Ji K."/>
            <person name="Xiang X."/>
            <person name="Song Q."/>
            <person name="Yuan D."/>
            <person name="Jin S."/>
            <person name="Zhang L."/>
        </authorList>
    </citation>
    <scope>NUCLEOTIDE SEQUENCE [LARGE SCALE GENOMIC DNA]</scope>
    <source>
        <strain evidence="1">SQ_2022a</strain>
    </source>
</reference>
<gene>
    <name evidence="1" type="ORF">LOK49_LG03G00134</name>
</gene>
<dbReference type="Proteomes" id="UP001060215">
    <property type="component" value="Chromosome 6"/>
</dbReference>
<name>A0ACC0IBI5_9ERIC</name>
<dbReference type="EMBL" id="CM045763">
    <property type="protein sequence ID" value="KAI8022594.1"/>
    <property type="molecule type" value="Genomic_DNA"/>
</dbReference>
<comment type="caution">
    <text evidence="1">The sequence shown here is derived from an EMBL/GenBank/DDBJ whole genome shotgun (WGS) entry which is preliminary data.</text>
</comment>
<evidence type="ECO:0000313" key="1">
    <source>
        <dbReference type="EMBL" id="KAI8022594.1"/>
    </source>
</evidence>